<evidence type="ECO:0000259" key="7">
    <source>
        <dbReference type="PROSITE" id="PS50106"/>
    </source>
</evidence>
<dbReference type="NCBIfam" id="TIGR00225">
    <property type="entry name" value="prc"/>
    <property type="match status" value="1"/>
</dbReference>
<dbReference type="InterPro" id="IPR005151">
    <property type="entry name" value="Tail-specific_protease"/>
</dbReference>
<dbReference type="InterPro" id="IPR029045">
    <property type="entry name" value="ClpP/crotonase-like_dom_sf"/>
</dbReference>
<keyword evidence="3 5" id="KW-0378">Hydrolase</keyword>
<evidence type="ECO:0000256" key="1">
    <source>
        <dbReference type="ARBA" id="ARBA00009179"/>
    </source>
</evidence>
<dbReference type="SMART" id="SM00245">
    <property type="entry name" value="TSPc"/>
    <property type="match status" value="1"/>
</dbReference>
<dbReference type="EMBL" id="BAABFA010000010">
    <property type="protein sequence ID" value="GAA4465143.1"/>
    <property type="molecule type" value="Genomic_DNA"/>
</dbReference>
<dbReference type="CDD" id="cd07560">
    <property type="entry name" value="Peptidase_S41_CPP"/>
    <property type="match status" value="1"/>
</dbReference>
<dbReference type="SUPFAM" id="SSF50156">
    <property type="entry name" value="PDZ domain-like"/>
    <property type="match status" value="1"/>
</dbReference>
<keyword evidence="9" id="KW-1185">Reference proteome</keyword>
<protein>
    <submittedName>
        <fullName evidence="8">S41 family peptidase</fullName>
    </submittedName>
</protein>
<dbReference type="Gene3D" id="2.30.42.10">
    <property type="match status" value="1"/>
</dbReference>
<accession>A0ABP8NCQ7</accession>
<evidence type="ECO:0000256" key="3">
    <source>
        <dbReference type="ARBA" id="ARBA00022801"/>
    </source>
</evidence>
<sequence>MQRQKKIFSARGFLAGALLSGTAFFFIQARTADPLFEISKNLDIYTNIFKELNSFYVDPIEPGKLVKSGVDAMLMDLDPYTNFITEADIEEYEFMTTGKYGGIGANMQRKGDEIYIADVYENSPAQLAGLHPGDLIESIDGQSLKGKNVDDLGVLLKGSAGTQLRMKVKDAYTQETSERIITRGEIEISSVPYAGLVGPQGNIAYVRLTQFTQQCGRLVRDAYDSLQKVQPELKGLVLDLRNNPGGLLDEAIMTCNIFMDKGRSVLVTRYKKSEMDKEYKTAMPAWNKDLPLAVLVNRSSASASEIVAGSVQDLDRGVIIGERSYGKGLVQVTRPVGFRSHLKLTVARYYTPSGRCIQALDYTHRNADGSVSVIADSLKKTFTTKGGRKVQSGGGVTPDVTVKDDPMSLVAVTLYSKNYIFDYATLYASKHKTISDPTKFSLTEAEFNDFAKWVENKDFSYKTETESQLDSLKKIAVQEKYYDNVKAEFEALRNKLSHDKKQDLLKHKEQVRHVLESEIASRYYYTRGRMAQTMQYDKELAKAIAIISTPAEYNALLKAGK</sequence>
<dbReference type="Gene3D" id="3.90.226.10">
    <property type="entry name" value="2-enoyl-CoA Hydratase, Chain A, domain 1"/>
    <property type="match status" value="1"/>
</dbReference>
<dbReference type="InterPro" id="IPR036034">
    <property type="entry name" value="PDZ_sf"/>
</dbReference>
<feature type="domain" description="PDZ" evidence="7">
    <location>
        <begin position="101"/>
        <end position="159"/>
    </location>
</feature>
<dbReference type="SUPFAM" id="SSF52096">
    <property type="entry name" value="ClpP/crotonase"/>
    <property type="match status" value="1"/>
</dbReference>
<evidence type="ECO:0000313" key="9">
    <source>
        <dbReference type="Proteomes" id="UP001500067"/>
    </source>
</evidence>
<dbReference type="PANTHER" id="PTHR32060">
    <property type="entry name" value="TAIL-SPECIFIC PROTEASE"/>
    <property type="match status" value="1"/>
</dbReference>
<comment type="caution">
    <text evidence="8">The sequence shown here is derived from an EMBL/GenBank/DDBJ whole genome shotgun (WGS) entry which is preliminary data.</text>
</comment>
<dbReference type="PROSITE" id="PS50106">
    <property type="entry name" value="PDZ"/>
    <property type="match status" value="1"/>
</dbReference>
<dbReference type="Pfam" id="PF17820">
    <property type="entry name" value="PDZ_6"/>
    <property type="match status" value="1"/>
</dbReference>
<dbReference type="Proteomes" id="UP001500067">
    <property type="component" value="Unassembled WGS sequence"/>
</dbReference>
<gene>
    <name evidence="8" type="ORF">GCM10023093_16810</name>
</gene>
<keyword evidence="6" id="KW-0732">Signal</keyword>
<organism evidence="8 9">
    <name type="scientific">Nemorincola caseinilytica</name>
    <dbReference type="NCBI Taxonomy" id="2054315"/>
    <lineage>
        <taxon>Bacteria</taxon>
        <taxon>Pseudomonadati</taxon>
        <taxon>Bacteroidota</taxon>
        <taxon>Chitinophagia</taxon>
        <taxon>Chitinophagales</taxon>
        <taxon>Chitinophagaceae</taxon>
        <taxon>Nemorincola</taxon>
    </lineage>
</organism>
<evidence type="ECO:0000256" key="4">
    <source>
        <dbReference type="ARBA" id="ARBA00022825"/>
    </source>
</evidence>
<dbReference type="CDD" id="cd06782">
    <property type="entry name" value="cpPDZ_CPP-like"/>
    <property type="match status" value="1"/>
</dbReference>
<dbReference type="Pfam" id="PF03572">
    <property type="entry name" value="Peptidase_S41"/>
    <property type="match status" value="1"/>
</dbReference>
<feature type="signal peptide" evidence="6">
    <location>
        <begin position="1"/>
        <end position="25"/>
    </location>
</feature>
<evidence type="ECO:0000313" key="8">
    <source>
        <dbReference type="EMBL" id="GAA4465143.1"/>
    </source>
</evidence>
<dbReference type="InterPro" id="IPR041489">
    <property type="entry name" value="PDZ_6"/>
</dbReference>
<dbReference type="SMART" id="SM00228">
    <property type="entry name" value="PDZ"/>
    <property type="match status" value="1"/>
</dbReference>
<dbReference type="InterPro" id="IPR001478">
    <property type="entry name" value="PDZ"/>
</dbReference>
<proteinExistence type="inferred from homology"/>
<keyword evidence="4 5" id="KW-0720">Serine protease</keyword>
<feature type="chain" id="PRO_5045474963" evidence="6">
    <location>
        <begin position="26"/>
        <end position="561"/>
    </location>
</feature>
<evidence type="ECO:0000256" key="6">
    <source>
        <dbReference type="SAM" id="SignalP"/>
    </source>
</evidence>
<evidence type="ECO:0000256" key="5">
    <source>
        <dbReference type="RuleBase" id="RU004404"/>
    </source>
</evidence>
<name>A0ABP8NCQ7_9BACT</name>
<dbReference type="InterPro" id="IPR004447">
    <property type="entry name" value="Peptidase_S41A"/>
</dbReference>
<reference evidence="9" key="1">
    <citation type="journal article" date="2019" name="Int. J. Syst. Evol. Microbiol.">
        <title>The Global Catalogue of Microorganisms (GCM) 10K type strain sequencing project: providing services to taxonomists for standard genome sequencing and annotation.</title>
        <authorList>
            <consortium name="The Broad Institute Genomics Platform"/>
            <consortium name="The Broad Institute Genome Sequencing Center for Infectious Disease"/>
            <person name="Wu L."/>
            <person name="Ma J."/>
        </authorList>
    </citation>
    <scope>NUCLEOTIDE SEQUENCE [LARGE SCALE GENOMIC DNA]</scope>
    <source>
        <strain evidence="9">JCM 32105</strain>
    </source>
</reference>
<evidence type="ECO:0000256" key="2">
    <source>
        <dbReference type="ARBA" id="ARBA00022670"/>
    </source>
</evidence>
<dbReference type="Gene3D" id="3.30.750.44">
    <property type="match status" value="1"/>
</dbReference>
<dbReference type="PANTHER" id="PTHR32060:SF30">
    <property type="entry name" value="CARBOXY-TERMINAL PROCESSING PROTEASE CTPA"/>
    <property type="match status" value="1"/>
</dbReference>
<comment type="similarity">
    <text evidence="1 5">Belongs to the peptidase S41A family.</text>
</comment>
<dbReference type="RefSeq" id="WP_345081499.1">
    <property type="nucleotide sequence ID" value="NZ_BAABFA010000010.1"/>
</dbReference>
<keyword evidence="2 5" id="KW-0645">Protease</keyword>